<dbReference type="Gene3D" id="2.130.10.120">
    <property type="entry name" value="Prolyl oligopeptidase, N-terminal domain"/>
    <property type="match status" value="1"/>
</dbReference>
<dbReference type="InterPro" id="IPR001375">
    <property type="entry name" value="Peptidase_S9_cat"/>
</dbReference>
<keyword evidence="3" id="KW-0720">Serine protease</keyword>
<dbReference type="PRINTS" id="PR00862">
    <property type="entry name" value="PROLIGOPTASE"/>
</dbReference>
<dbReference type="InterPro" id="IPR051167">
    <property type="entry name" value="Prolyl_oligopep/macrocyclase"/>
</dbReference>
<evidence type="ECO:0000259" key="4">
    <source>
        <dbReference type="Pfam" id="PF00326"/>
    </source>
</evidence>
<dbReference type="GO" id="GO:0004252">
    <property type="term" value="F:serine-type endopeptidase activity"/>
    <property type="evidence" value="ECO:0007669"/>
    <property type="project" value="InterPro"/>
</dbReference>
<evidence type="ECO:0000313" key="7">
    <source>
        <dbReference type="Proteomes" id="UP000231501"/>
    </source>
</evidence>
<sequence length="708" mass="78920">MSHSEPSASLDPSTAGDDPFLWLEALEGAEGERALAWVRERNDATLAALKAEPEFEPIREELLQILNARDRIPHVARRGDWFYNLWQDEAHPRGLWRRCTLEDYQLAEPPWRLVLDLDALGRDEGRSWVFHGATALAPDYRRCLVSLSDGGADAHELREFDLEALRFIPPAEGGFFVPEAKSDVEWLDADTLLVGSDFGPDSLTESGYPRQIRRWARGTPLDAAPVIFEGEKDDVSVSVSVDRTPGFERVVFSRALDFYNESRFLWKNGEFVAIDLPSDMSVHLEGPWMLLRPRTDWAIPHGPTYPAGSLLLMEEAAFWKNERHDKHLRVMFSPTAGRSLEDYTLTHHHLLLNVSEHVASRLEEWDLSHRPPILRQVKAPFPGTLSVQSLHDPELAEDRLGDHYLLHYCDFLTPDIVCLAQAGTDARETLKQRGAQFDAHGMTVEQRFATSADGESVPYFVIGKAGRGADTPTLLYGYGGFEVSLQPWYSGGNGRAWLARGGRLVVANIRGGGEYGPRWHQAATLAHKQRSFDDFIAVAEDLVAHGLTRPARLGIMGGSNGGLLVGACMVQRPELFGAVVCQVPLLDMKRYHLLLAGASWVAEYGDPDEPEDWAHIAAYSPYQQLKAGVQYPRALFATSTRDDRVHPGHARKMAARMLALGQACFYYENIEGGHGGAADNQQRALLQALEFAYLWRQLGREASSGDAA</sequence>
<dbReference type="EMBL" id="PEOG01000015">
    <property type="protein sequence ID" value="PIM53926.1"/>
    <property type="molecule type" value="Genomic_DNA"/>
</dbReference>
<keyword evidence="1" id="KW-0645">Protease</keyword>
<keyword evidence="2" id="KW-0378">Hydrolase</keyword>
<evidence type="ECO:0000313" key="6">
    <source>
        <dbReference type="EMBL" id="PIM53926.1"/>
    </source>
</evidence>
<dbReference type="SUPFAM" id="SSF50993">
    <property type="entry name" value="Peptidase/esterase 'gauge' domain"/>
    <property type="match status" value="1"/>
</dbReference>
<dbReference type="RefSeq" id="WP_099860826.1">
    <property type="nucleotide sequence ID" value="NZ_PEOG01000015.1"/>
</dbReference>
<dbReference type="Pfam" id="PF02897">
    <property type="entry name" value="Peptidase_S9_N"/>
    <property type="match status" value="1"/>
</dbReference>
<protein>
    <submittedName>
        <fullName evidence="6">S9 family peptidase</fullName>
    </submittedName>
</protein>
<organism evidence="6 7">
    <name type="scientific">Roseateles chitinivorans</name>
    <dbReference type="NCBI Taxonomy" id="2917965"/>
    <lineage>
        <taxon>Bacteria</taxon>
        <taxon>Pseudomonadati</taxon>
        <taxon>Pseudomonadota</taxon>
        <taxon>Betaproteobacteria</taxon>
        <taxon>Burkholderiales</taxon>
        <taxon>Sphaerotilaceae</taxon>
        <taxon>Roseateles</taxon>
    </lineage>
</organism>
<dbReference type="Pfam" id="PF00326">
    <property type="entry name" value="Peptidase_S9"/>
    <property type="match status" value="1"/>
</dbReference>
<dbReference type="Gene3D" id="3.40.50.1820">
    <property type="entry name" value="alpha/beta hydrolase"/>
    <property type="match status" value="1"/>
</dbReference>
<keyword evidence="7" id="KW-1185">Reference proteome</keyword>
<evidence type="ECO:0000259" key="5">
    <source>
        <dbReference type="Pfam" id="PF02897"/>
    </source>
</evidence>
<evidence type="ECO:0000256" key="3">
    <source>
        <dbReference type="ARBA" id="ARBA00022825"/>
    </source>
</evidence>
<accession>A0A2G9CBW2</accession>
<dbReference type="GO" id="GO:0070012">
    <property type="term" value="F:oligopeptidase activity"/>
    <property type="evidence" value="ECO:0007669"/>
    <property type="project" value="TreeGrafter"/>
</dbReference>
<dbReference type="OrthoDB" id="9801421at2"/>
<dbReference type="GO" id="GO:0005829">
    <property type="term" value="C:cytosol"/>
    <property type="evidence" value="ECO:0007669"/>
    <property type="project" value="TreeGrafter"/>
</dbReference>
<name>A0A2G9CBW2_9BURK</name>
<dbReference type="AlphaFoldDB" id="A0A2G9CBW2"/>
<dbReference type="PANTHER" id="PTHR42881">
    <property type="entry name" value="PROLYL ENDOPEPTIDASE"/>
    <property type="match status" value="1"/>
</dbReference>
<dbReference type="InterPro" id="IPR023302">
    <property type="entry name" value="Pept_S9A_N"/>
</dbReference>
<dbReference type="InterPro" id="IPR002470">
    <property type="entry name" value="Peptidase_S9A"/>
</dbReference>
<dbReference type="Proteomes" id="UP000231501">
    <property type="component" value="Unassembled WGS sequence"/>
</dbReference>
<proteinExistence type="predicted"/>
<feature type="domain" description="Peptidase S9 prolyl oligopeptidase catalytic" evidence="4">
    <location>
        <begin position="496"/>
        <end position="699"/>
    </location>
</feature>
<dbReference type="PANTHER" id="PTHR42881:SF13">
    <property type="entry name" value="PROLYL ENDOPEPTIDASE"/>
    <property type="match status" value="1"/>
</dbReference>
<dbReference type="InterPro" id="IPR029058">
    <property type="entry name" value="AB_hydrolase_fold"/>
</dbReference>
<gene>
    <name evidence="6" type="ORF">CS062_07305</name>
</gene>
<evidence type="ECO:0000256" key="2">
    <source>
        <dbReference type="ARBA" id="ARBA00022801"/>
    </source>
</evidence>
<dbReference type="GO" id="GO:0006508">
    <property type="term" value="P:proteolysis"/>
    <property type="evidence" value="ECO:0007669"/>
    <property type="project" value="UniProtKB-KW"/>
</dbReference>
<dbReference type="SUPFAM" id="SSF53474">
    <property type="entry name" value="alpha/beta-Hydrolases"/>
    <property type="match status" value="1"/>
</dbReference>
<reference evidence="6 7" key="1">
    <citation type="submission" date="2017-11" db="EMBL/GenBank/DDBJ databases">
        <title>Draft genome sequence of Mitsuaria sp. HWN-4.</title>
        <authorList>
            <person name="Gundlapally S.R."/>
        </authorList>
    </citation>
    <scope>NUCLEOTIDE SEQUENCE [LARGE SCALE GENOMIC DNA]</scope>
    <source>
        <strain evidence="6 7">HWN-4</strain>
    </source>
</reference>
<evidence type="ECO:0000256" key="1">
    <source>
        <dbReference type="ARBA" id="ARBA00022670"/>
    </source>
</evidence>
<comment type="caution">
    <text evidence="6">The sequence shown here is derived from an EMBL/GenBank/DDBJ whole genome shotgun (WGS) entry which is preliminary data.</text>
</comment>
<feature type="domain" description="Peptidase S9A N-terminal" evidence="5">
    <location>
        <begin position="15"/>
        <end position="433"/>
    </location>
</feature>